<feature type="domain" description="MaoC-like" evidence="1">
    <location>
        <begin position="181"/>
        <end position="260"/>
    </location>
</feature>
<organism evidence="2 3">
    <name type="scientific">Massilia yuzhufengensis</name>
    <dbReference type="NCBI Taxonomy" id="1164594"/>
    <lineage>
        <taxon>Bacteria</taxon>
        <taxon>Pseudomonadati</taxon>
        <taxon>Pseudomonadota</taxon>
        <taxon>Betaproteobacteria</taxon>
        <taxon>Burkholderiales</taxon>
        <taxon>Oxalobacteraceae</taxon>
        <taxon>Telluria group</taxon>
        <taxon>Massilia</taxon>
    </lineage>
</organism>
<dbReference type="Proteomes" id="UP000198639">
    <property type="component" value="Unassembled WGS sequence"/>
</dbReference>
<dbReference type="RefSeq" id="WP_091874987.1">
    <property type="nucleotide sequence ID" value="NZ_FOLD01000013.1"/>
</dbReference>
<proteinExistence type="predicted"/>
<dbReference type="GO" id="GO:0005835">
    <property type="term" value="C:fatty acid synthase complex"/>
    <property type="evidence" value="ECO:0007669"/>
    <property type="project" value="InterPro"/>
</dbReference>
<reference evidence="3" key="1">
    <citation type="submission" date="2016-10" db="EMBL/GenBank/DDBJ databases">
        <authorList>
            <person name="Varghese N."/>
            <person name="Submissions S."/>
        </authorList>
    </citation>
    <scope>NUCLEOTIDE SEQUENCE [LARGE SCALE GENOMIC DNA]</scope>
    <source>
        <strain evidence="3">CGMCC 1.12041</strain>
    </source>
</reference>
<dbReference type="EMBL" id="FOLD01000013">
    <property type="protein sequence ID" value="SFC98197.1"/>
    <property type="molecule type" value="Genomic_DNA"/>
</dbReference>
<dbReference type="STRING" id="1164594.SAMN05216204_113114"/>
<dbReference type="SUPFAM" id="SSF54637">
    <property type="entry name" value="Thioesterase/thiol ester dehydrase-isomerase"/>
    <property type="match status" value="2"/>
</dbReference>
<dbReference type="PANTHER" id="PTHR43841:SF3">
    <property type="entry name" value="(3R)-HYDROXYACYL-ACP DEHYDRATASE SUBUNIT HADB"/>
    <property type="match status" value="1"/>
</dbReference>
<dbReference type="PRINTS" id="PR01483">
    <property type="entry name" value="FASYNTHASE"/>
</dbReference>
<dbReference type="Gene3D" id="3.10.129.10">
    <property type="entry name" value="Hotdog Thioesterase"/>
    <property type="match status" value="1"/>
</dbReference>
<dbReference type="PANTHER" id="PTHR43841">
    <property type="entry name" value="3-HYDROXYACYL-THIOESTER DEHYDRATASE HTDX-RELATED"/>
    <property type="match status" value="1"/>
</dbReference>
<dbReference type="InterPro" id="IPR002539">
    <property type="entry name" value="MaoC-like_dom"/>
</dbReference>
<dbReference type="OrthoDB" id="9774179at2"/>
<dbReference type="GO" id="GO:0006633">
    <property type="term" value="P:fatty acid biosynthetic process"/>
    <property type="evidence" value="ECO:0007669"/>
    <property type="project" value="InterPro"/>
</dbReference>
<evidence type="ECO:0000313" key="3">
    <source>
        <dbReference type="Proteomes" id="UP000198639"/>
    </source>
</evidence>
<gene>
    <name evidence="2" type="ORF">SAMN05216204_113114</name>
</gene>
<sequence length="286" mass="31017">MAPASLAHVPALPAMGVITLLRALFKRPQPHPATLPELTTDYRLDQLPMDDIVRYRAAFGFTGEHVPLTWWYLLAQRAHLATMLDPAFPYRIAGLVHMDNILVAHSRIAPRQPLLVRTVLRLLPPSSSGALRCVLETSGSADGAPIFTCTSTYLVRRGTRSGAKPPETEFLPHGTTVARWQLDAASGRRYARLSGDWNPIHLYAWSARLMGMGAPIIHGMHTLASSCAALENASGRHATHIDCRFRAPVMLGSLVTLRTEDGAGGFLVEAGGQASMTGNCTLRGQV</sequence>
<dbReference type="AlphaFoldDB" id="A0A1I1NKY8"/>
<accession>A0A1I1NKY8</accession>
<dbReference type="InterPro" id="IPR029069">
    <property type="entry name" value="HotDog_dom_sf"/>
</dbReference>
<dbReference type="GO" id="GO:0004312">
    <property type="term" value="F:fatty acid synthase activity"/>
    <property type="evidence" value="ECO:0007669"/>
    <property type="project" value="InterPro"/>
</dbReference>
<protein>
    <submittedName>
        <fullName evidence="2">MaoC like domain-containing protein</fullName>
    </submittedName>
</protein>
<name>A0A1I1NKY8_9BURK</name>
<keyword evidence="3" id="KW-1185">Reference proteome</keyword>
<dbReference type="InterPro" id="IPR003965">
    <property type="entry name" value="Fatty_acid_synthase"/>
</dbReference>
<evidence type="ECO:0000259" key="1">
    <source>
        <dbReference type="Pfam" id="PF01575"/>
    </source>
</evidence>
<dbReference type="Pfam" id="PF01575">
    <property type="entry name" value="MaoC_dehydratas"/>
    <property type="match status" value="1"/>
</dbReference>
<evidence type="ECO:0000313" key="2">
    <source>
        <dbReference type="EMBL" id="SFC98197.1"/>
    </source>
</evidence>